<reference evidence="12" key="2">
    <citation type="submission" date="2025-09" db="UniProtKB">
        <authorList>
            <consortium name="Ensembl"/>
        </authorList>
    </citation>
    <scope>IDENTIFICATION</scope>
</reference>
<evidence type="ECO:0000259" key="11">
    <source>
        <dbReference type="Pfam" id="PF10497"/>
    </source>
</evidence>
<feature type="compositionally biased region" description="Basic and acidic residues" evidence="10">
    <location>
        <begin position="149"/>
        <end position="169"/>
    </location>
</feature>
<feature type="domain" description="Zinc-finger" evidence="11">
    <location>
        <begin position="328"/>
        <end position="425"/>
    </location>
</feature>
<dbReference type="InterPro" id="IPR040221">
    <property type="entry name" value="CDCA7/CDA7L"/>
</dbReference>
<feature type="region of interest" description="Disordered" evidence="10">
    <location>
        <begin position="213"/>
        <end position="257"/>
    </location>
</feature>
<evidence type="ECO:0000256" key="6">
    <source>
        <dbReference type="ARBA" id="ARBA00022843"/>
    </source>
</evidence>
<evidence type="ECO:0000256" key="1">
    <source>
        <dbReference type="ARBA" id="ARBA00004123"/>
    </source>
</evidence>
<dbReference type="GO" id="GO:0005634">
    <property type="term" value="C:nucleus"/>
    <property type="evidence" value="ECO:0007669"/>
    <property type="project" value="UniProtKB-SubCell"/>
</dbReference>
<keyword evidence="13" id="KW-1185">Reference proteome</keyword>
<feature type="region of interest" description="Disordered" evidence="10">
    <location>
        <begin position="55"/>
        <end position="182"/>
    </location>
</feature>
<evidence type="ECO:0000256" key="7">
    <source>
        <dbReference type="ARBA" id="ARBA00023015"/>
    </source>
</evidence>
<dbReference type="PANTHER" id="PTHR31169">
    <property type="entry name" value="OS05G0300700 PROTEIN"/>
    <property type="match status" value="1"/>
</dbReference>
<feature type="compositionally biased region" description="Basic residues" evidence="10">
    <location>
        <begin position="225"/>
        <end position="236"/>
    </location>
</feature>
<protein>
    <submittedName>
        <fullName evidence="12">Cell division cycle associated 7b</fullName>
    </submittedName>
</protein>
<gene>
    <name evidence="12" type="primary">cdca7b</name>
</gene>
<organism evidence="12 13">
    <name type="scientific">Cyprinus carpio</name>
    <name type="common">Common carp</name>
    <dbReference type="NCBI Taxonomy" id="7962"/>
    <lineage>
        <taxon>Eukaryota</taxon>
        <taxon>Metazoa</taxon>
        <taxon>Chordata</taxon>
        <taxon>Craniata</taxon>
        <taxon>Vertebrata</taxon>
        <taxon>Euteleostomi</taxon>
        <taxon>Actinopterygii</taxon>
        <taxon>Neopterygii</taxon>
        <taxon>Teleostei</taxon>
        <taxon>Ostariophysi</taxon>
        <taxon>Cypriniformes</taxon>
        <taxon>Cyprinidae</taxon>
        <taxon>Cyprininae</taxon>
        <taxon>Cyprinus</taxon>
    </lineage>
</organism>
<dbReference type="Proteomes" id="UP000694427">
    <property type="component" value="Unplaced"/>
</dbReference>
<keyword evidence="7" id="KW-0805">Transcription regulation</keyword>
<dbReference type="Pfam" id="PF10497">
    <property type="entry name" value="zf-4CXXC_R1"/>
    <property type="match status" value="1"/>
</dbReference>
<evidence type="ECO:0000313" key="13">
    <source>
        <dbReference type="Proteomes" id="UP000694427"/>
    </source>
</evidence>
<keyword evidence="4" id="KW-1017">Isopeptide bond</keyword>
<evidence type="ECO:0000256" key="3">
    <source>
        <dbReference type="ARBA" id="ARBA00022490"/>
    </source>
</evidence>
<feature type="compositionally biased region" description="Basic and acidic residues" evidence="10">
    <location>
        <begin position="237"/>
        <end position="257"/>
    </location>
</feature>
<keyword evidence="6" id="KW-0832">Ubl conjugation</keyword>
<evidence type="ECO:0000256" key="2">
    <source>
        <dbReference type="ARBA" id="ARBA00004496"/>
    </source>
</evidence>
<sequence length="433" mass="48650">MIKTRRATLKAKQLDVTDVSEDSRDCIQSKGSQKPDVCFGSRNITEELAQAFMDTESEGEFKGFSADECDWRKPVSDGGSDEDSDDNGFYSDGEEMASKKQRSSGLCVAFKFPTKRGPAPKRNTAKKGNKETTPPAPPINRKPAGGNRKQHEPEQSKESTLYERIRAESQSKPSDNVTSVESLLTDEEMQILSKRAKNIKENKAMLAKLFADLSSLPELPSKTTSTKKKKQSTPKRRFSEVQVERRNPGRKARPPEHFGIEVEEKPAPQKRESGQIDIKRLMGVKEGLGDARPKQRKSRSRESIRMPEDISEEELQNVAERAKDKILDKENGSTCHQCRQKTLDTKTECRGLYCCGVKGQFCGPCLRNRYGEDVRAALLDPAWECPICRGVCNCSLCRKRDGRCATGALTRLAKFYGHDNVRDYLESLQKDVE</sequence>
<feature type="region of interest" description="Disordered" evidence="10">
    <location>
        <begin position="283"/>
        <end position="313"/>
    </location>
</feature>
<dbReference type="GO" id="GO:0006355">
    <property type="term" value="P:regulation of DNA-templated transcription"/>
    <property type="evidence" value="ECO:0007669"/>
    <property type="project" value="InterPro"/>
</dbReference>
<evidence type="ECO:0000256" key="5">
    <source>
        <dbReference type="ARBA" id="ARBA00022553"/>
    </source>
</evidence>
<dbReference type="AlphaFoldDB" id="A0A8C1P137"/>
<keyword evidence="3" id="KW-0963">Cytoplasm</keyword>
<reference evidence="12" key="1">
    <citation type="submission" date="2025-08" db="UniProtKB">
        <authorList>
            <consortium name="Ensembl"/>
        </authorList>
    </citation>
    <scope>IDENTIFICATION</scope>
</reference>
<comment type="subcellular location">
    <subcellularLocation>
        <location evidence="2">Cytoplasm</location>
    </subcellularLocation>
    <subcellularLocation>
        <location evidence="1">Nucleus</location>
    </subcellularLocation>
</comment>
<proteinExistence type="predicted"/>
<keyword evidence="9" id="KW-0539">Nucleus</keyword>
<accession>A0A8C1P137</accession>
<dbReference type="InterPro" id="IPR018866">
    <property type="entry name" value="Znf-4CXXC_R1"/>
</dbReference>
<feature type="compositionally biased region" description="Polar residues" evidence="10">
    <location>
        <begin position="170"/>
        <end position="182"/>
    </location>
</feature>
<dbReference type="Ensembl" id="ENSCCRT00010109386.1">
    <property type="protein sequence ID" value="ENSCCRP00010098615.1"/>
    <property type="gene ID" value="ENSCCRG00010043225.1"/>
</dbReference>
<dbReference type="GO" id="GO:0005737">
    <property type="term" value="C:cytoplasm"/>
    <property type="evidence" value="ECO:0007669"/>
    <property type="project" value="UniProtKB-SubCell"/>
</dbReference>
<evidence type="ECO:0000313" key="12">
    <source>
        <dbReference type="Ensembl" id="ENSCCRP00010098615.1"/>
    </source>
</evidence>
<keyword evidence="8" id="KW-0804">Transcription</keyword>
<keyword evidence="5" id="KW-0597">Phosphoprotein</keyword>
<evidence type="ECO:0000256" key="4">
    <source>
        <dbReference type="ARBA" id="ARBA00022499"/>
    </source>
</evidence>
<evidence type="ECO:0000256" key="8">
    <source>
        <dbReference type="ARBA" id="ARBA00023163"/>
    </source>
</evidence>
<dbReference type="PANTHER" id="PTHR31169:SF4">
    <property type="entry name" value="CELL DIVISION CYCLE-ASSOCIATED 7-LIKE PROTEIN"/>
    <property type="match status" value="1"/>
</dbReference>
<name>A0A8C1P137_CYPCA</name>
<evidence type="ECO:0000256" key="9">
    <source>
        <dbReference type="ARBA" id="ARBA00023242"/>
    </source>
</evidence>
<evidence type="ECO:0000256" key="10">
    <source>
        <dbReference type="SAM" id="MobiDB-lite"/>
    </source>
</evidence>